<dbReference type="RefSeq" id="WP_369018228.1">
    <property type="nucleotide sequence ID" value="NZ_CP121689.1"/>
</dbReference>
<keyword evidence="1" id="KW-0004">4Fe-4S</keyword>
<organism evidence="6 7">
    <name type="scientific">Thermatribacter velox</name>
    <dbReference type="NCBI Taxonomy" id="3039681"/>
    <lineage>
        <taxon>Bacteria</taxon>
        <taxon>Pseudomonadati</taxon>
        <taxon>Atribacterota</taxon>
        <taxon>Atribacteria</taxon>
        <taxon>Atribacterales</taxon>
        <taxon>Thermatribacteraceae</taxon>
        <taxon>Thermatribacter</taxon>
    </lineage>
</organism>
<evidence type="ECO:0000313" key="7">
    <source>
        <dbReference type="Proteomes" id="UP001461341"/>
    </source>
</evidence>
<proteinExistence type="predicted"/>
<dbReference type="Proteomes" id="UP001461341">
    <property type="component" value="Chromosome"/>
</dbReference>
<dbReference type="PROSITE" id="PS51379">
    <property type="entry name" value="4FE4S_FER_2"/>
    <property type="match status" value="2"/>
</dbReference>
<dbReference type="EMBL" id="CP121689">
    <property type="protein sequence ID" value="WZL76073.1"/>
    <property type="molecule type" value="Genomic_DNA"/>
</dbReference>
<keyword evidence="7" id="KW-1185">Reference proteome</keyword>
<evidence type="ECO:0000256" key="3">
    <source>
        <dbReference type="ARBA" id="ARBA00023004"/>
    </source>
</evidence>
<dbReference type="PANTHER" id="PTHR43687:SF2">
    <property type="entry name" value="FERREDOXIN 3"/>
    <property type="match status" value="1"/>
</dbReference>
<keyword evidence="3" id="KW-0408">Iron</keyword>
<evidence type="ECO:0000256" key="2">
    <source>
        <dbReference type="ARBA" id="ARBA00022723"/>
    </source>
</evidence>
<evidence type="ECO:0000256" key="1">
    <source>
        <dbReference type="ARBA" id="ARBA00022485"/>
    </source>
</evidence>
<dbReference type="Gene3D" id="3.30.70.20">
    <property type="match status" value="1"/>
</dbReference>
<dbReference type="Pfam" id="PF12837">
    <property type="entry name" value="Fer4_6"/>
    <property type="match status" value="1"/>
</dbReference>
<keyword evidence="4" id="KW-0411">Iron-sulfur</keyword>
<accession>A0ABZ2YAP9</accession>
<gene>
    <name evidence="6" type="ORF">QBE54_10940</name>
</gene>
<dbReference type="PROSITE" id="PS00198">
    <property type="entry name" value="4FE4S_FER_1"/>
    <property type="match status" value="1"/>
</dbReference>
<protein>
    <submittedName>
        <fullName evidence="6">Ferredoxin family protein</fullName>
    </submittedName>
</protein>
<dbReference type="PANTHER" id="PTHR43687">
    <property type="entry name" value="ADENYLYLSULFATE REDUCTASE, BETA SUBUNIT"/>
    <property type="match status" value="1"/>
</dbReference>
<dbReference type="InterPro" id="IPR050572">
    <property type="entry name" value="Fe-S_Ferredoxin"/>
</dbReference>
<dbReference type="InterPro" id="IPR017900">
    <property type="entry name" value="4Fe4S_Fe_S_CS"/>
</dbReference>
<dbReference type="InterPro" id="IPR017896">
    <property type="entry name" value="4Fe4S_Fe-S-bd"/>
</dbReference>
<name>A0ABZ2YAP9_9BACT</name>
<feature type="domain" description="4Fe-4S ferredoxin-type" evidence="5">
    <location>
        <begin position="20"/>
        <end position="49"/>
    </location>
</feature>
<dbReference type="SUPFAM" id="SSF54862">
    <property type="entry name" value="4Fe-4S ferredoxins"/>
    <property type="match status" value="1"/>
</dbReference>
<feature type="domain" description="4Fe-4S ferredoxin-type" evidence="5">
    <location>
        <begin position="52"/>
        <end position="82"/>
    </location>
</feature>
<sequence>MNLPEKFAYWKGIPRQEIYWYPTIDESKCAGCGMCVTTCGRNVFDYDWEKRKAIVARPLQCMVGCTSCQVWCTYNAISFPDPQYVKDLIKKRNVLATAKKELLNRL</sequence>
<keyword evidence="2" id="KW-0479">Metal-binding</keyword>
<evidence type="ECO:0000259" key="5">
    <source>
        <dbReference type="PROSITE" id="PS51379"/>
    </source>
</evidence>
<evidence type="ECO:0000256" key="4">
    <source>
        <dbReference type="ARBA" id="ARBA00023014"/>
    </source>
</evidence>
<reference evidence="6 7" key="1">
    <citation type="submission" date="2023-03" db="EMBL/GenBank/DDBJ databases">
        <title>Novel Species.</title>
        <authorList>
            <person name="Ma S."/>
        </authorList>
    </citation>
    <scope>NUCLEOTIDE SEQUENCE [LARGE SCALE GENOMIC DNA]</scope>
    <source>
        <strain evidence="6 7">B11</strain>
    </source>
</reference>
<evidence type="ECO:0000313" key="6">
    <source>
        <dbReference type="EMBL" id="WZL76073.1"/>
    </source>
</evidence>